<evidence type="ECO:0000313" key="1">
    <source>
        <dbReference type="EMBL" id="KAF8483799.1"/>
    </source>
</evidence>
<gene>
    <name evidence="1" type="ORF">DFH94DRAFT_819693</name>
</gene>
<accession>A0A9P5TBM4</accession>
<name>A0A9P5TBM4_9AGAM</name>
<reference evidence="1" key="2">
    <citation type="journal article" date="2020" name="Nat. Commun.">
        <title>Large-scale genome sequencing of mycorrhizal fungi provides insights into the early evolution of symbiotic traits.</title>
        <authorList>
            <person name="Miyauchi S."/>
            <person name="Kiss E."/>
            <person name="Kuo A."/>
            <person name="Drula E."/>
            <person name="Kohler A."/>
            <person name="Sanchez-Garcia M."/>
            <person name="Morin E."/>
            <person name="Andreopoulos B."/>
            <person name="Barry K.W."/>
            <person name="Bonito G."/>
            <person name="Buee M."/>
            <person name="Carver A."/>
            <person name="Chen C."/>
            <person name="Cichocki N."/>
            <person name="Clum A."/>
            <person name="Culley D."/>
            <person name="Crous P.W."/>
            <person name="Fauchery L."/>
            <person name="Girlanda M."/>
            <person name="Hayes R.D."/>
            <person name="Keri Z."/>
            <person name="LaButti K."/>
            <person name="Lipzen A."/>
            <person name="Lombard V."/>
            <person name="Magnuson J."/>
            <person name="Maillard F."/>
            <person name="Murat C."/>
            <person name="Nolan M."/>
            <person name="Ohm R.A."/>
            <person name="Pangilinan J."/>
            <person name="Pereira M.F."/>
            <person name="Perotto S."/>
            <person name="Peter M."/>
            <person name="Pfister S."/>
            <person name="Riley R."/>
            <person name="Sitrit Y."/>
            <person name="Stielow J.B."/>
            <person name="Szollosi G."/>
            <person name="Zifcakova L."/>
            <person name="Stursova M."/>
            <person name="Spatafora J.W."/>
            <person name="Tedersoo L."/>
            <person name="Vaario L.M."/>
            <person name="Yamada A."/>
            <person name="Yan M."/>
            <person name="Wang P."/>
            <person name="Xu J."/>
            <person name="Bruns T."/>
            <person name="Baldrian P."/>
            <person name="Vilgalys R."/>
            <person name="Dunand C."/>
            <person name="Henrissat B."/>
            <person name="Grigoriev I.V."/>
            <person name="Hibbett D."/>
            <person name="Nagy L.G."/>
            <person name="Martin F.M."/>
        </authorList>
    </citation>
    <scope>NUCLEOTIDE SEQUENCE</scope>
    <source>
        <strain evidence="1">Prilba</strain>
    </source>
</reference>
<protein>
    <submittedName>
        <fullName evidence="1">Uncharacterized protein</fullName>
    </submittedName>
</protein>
<organism evidence="1 2">
    <name type="scientific">Russula ochroleuca</name>
    <dbReference type="NCBI Taxonomy" id="152965"/>
    <lineage>
        <taxon>Eukaryota</taxon>
        <taxon>Fungi</taxon>
        <taxon>Dikarya</taxon>
        <taxon>Basidiomycota</taxon>
        <taxon>Agaricomycotina</taxon>
        <taxon>Agaricomycetes</taxon>
        <taxon>Russulales</taxon>
        <taxon>Russulaceae</taxon>
        <taxon>Russula</taxon>
    </lineage>
</organism>
<keyword evidence="2" id="KW-1185">Reference proteome</keyword>
<sequence>MTSFHLHNMPAMPNICGVVRCFERCNTWPGRGMNMIMIASFVGPRLFLLVCDASMDQRTQCYPVSPNIEQTLIFNLPAIAKLGSVATAQSIRGLAGVLMPRSLALRSSWATPFAVPDQPSVAPRWERHFLRNNQMSSENVFQYTCRFLTGLGADAMDGKNTDVLGREAPHMCMTEGSNARVWAFRNLHEHGLDGKGIFFLAMDRGPEASNAAHGEFRVHDFTPALAEFQFLFQLLLLENKPVSDLPPAEGDPTSTVTNIKNRRWSSLKDWPHTSWGIQV</sequence>
<dbReference type="EMBL" id="WHVB01000004">
    <property type="protein sequence ID" value="KAF8483799.1"/>
    <property type="molecule type" value="Genomic_DNA"/>
</dbReference>
<dbReference type="AlphaFoldDB" id="A0A9P5TBM4"/>
<dbReference type="Proteomes" id="UP000759537">
    <property type="component" value="Unassembled WGS sequence"/>
</dbReference>
<evidence type="ECO:0000313" key="2">
    <source>
        <dbReference type="Proteomes" id="UP000759537"/>
    </source>
</evidence>
<reference evidence="1" key="1">
    <citation type="submission" date="2019-10" db="EMBL/GenBank/DDBJ databases">
        <authorList>
            <consortium name="DOE Joint Genome Institute"/>
            <person name="Kuo A."/>
            <person name="Miyauchi S."/>
            <person name="Kiss E."/>
            <person name="Drula E."/>
            <person name="Kohler A."/>
            <person name="Sanchez-Garcia M."/>
            <person name="Andreopoulos B."/>
            <person name="Barry K.W."/>
            <person name="Bonito G."/>
            <person name="Buee M."/>
            <person name="Carver A."/>
            <person name="Chen C."/>
            <person name="Cichocki N."/>
            <person name="Clum A."/>
            <person name="Culley D."/>
            <person name="Crous P.W."/>
            <person name="Fauchery L."/>
            <person name="Girlanda M."/>
            <person name="Hayes R."/>
            <person name="Keri Z."/>
            <person name="LaButti K."/>
            <person name="Lipzen A."/>
            <person name="Lombard V."/>
            <person name="Magnuson J."/>
            <person name="Maillard F."/>
            <person name="Morin E."/>
            <person name="Murat C."/>
            <person name="Nolan M."/>
            <person name="Ohm R."/>
            <person name="Pangilinan J."/>
            <person name="Pereira M."/>
            <person name="Perotto S."/>
            <person name="Peter M."/>
            <person name="Riley R."/>
            <person name="Sitrit Y."/>
            <person name="Stielow B."/>
            <person name="Szollosi G."/>
            <person name="Zifcakova L."/>
            <person name="Stursova M."/>
            <person name="Spatafora J.W."/>
            <person name="Tedersoo L."/>
            <person name="Vaario L.-M."/>
            <person name="Yamada A."/>
            <person name="Yan M."/>
            <person name="Wang P."/>
            <person name="Xu J."/>
            <person name="Bruns T."/>
            <person name="Baldrian P."/>
            <person name="Vilgalys R."/>
            <person name="Henrissat B."/>
            <person name="Grigoriev I.V."/>
            <person name="Hibbett D."/>
            <person name="Nagy L.G."/>
            <person name="Martin F.M."/>
        </authorList>
    </citation>
    <scope>NUCLEOTIDE SEQUENCE</scope>
    <source>
        <strain evidence="1">Prilba</strain>
    </source>
</reference>
<proteinExistence type="predicted"/>
<comment type="caution">
    <text evidence="1">The sequence shown here is derived from an EMBL/GenBank/DDBJ whole genome shotgun (WGS) entry which is preliminary data.</text>
</comment>